<comment type="caution">
    <text evidence="1">The sequence shown here is derived from an EMBL/GenBank/DDBJ whole genome shotgun (WGS) entry which is preliminary data.</text>
</comment>
<sequence length="131" mass="13372">MGIERRALAAAGLALVLGGCAATQDVAVERVSAEQYAPTSVVEVLQRAPARPYQLIARLDASGAAGTPVAQVLASLQAKAAALGANAIVVQDLSTRQQGTLQLDPSGGQMTQTAAQVVPHLKAQALRYTGN</sequence>
<dbReference type="PROSITE" id="PS51257">
    <property type="entry name" value="PROKAR_LIPOPROTEIN"/>
    <property type="match status" value="1"/>
</dbReference>
<reference evidence="1" key="1">
    <citation type="submission" date="2016-10" db="EMBL/GenBank/DDBJ databases">
        <title>Sequence of Gallionella enrichment culture.</title>
        <authorList>
            <person name="Poehlein A."/>
            <person name="Muehling M."/>
            <person name="Daniel R."/>
        </authorList>
    </citation>
    <scope>NUCLEOTIDE SEQUENCE</scope>
</reference>
<evidence type="ECO:0008006" key="2">
    <source>
        <dbReference type="Google" id="ProtNLM"/>
    </source>
</evidence>
<dbReference type="AlphaFoldDB" id="A0A1J5QQ15"/>
<proteinExistence type="predicted"/>
<accession>A0A1J5QQ15</accession>
<protein>
    <recommendedName>
        <fullName evidence="2">Lipoprotein</fullName>
    </recommendedName>
</protein>
<name>A0A1J5QQ15_9ZZZZ</name>
<dbReference type="EMBL" id="MLJW01000542">
    <property type="protein sequence ID" value="OIQ85466.1"/>
    <property type="molecule type" value="Genomic_DNA"/>
</dbReference>
<evidence type="ECO:0000313" key="1">
    <source>
        <dbReference type="EMBL" id="OIQ85466.1"/>
    </source>
</evidence>
<organism evidence="1">
    <name type="scientific">mine drainage metagenome</name>
    <dbReference type="NCBI Taxonomy" id="410659"/>
    <lineage>
        <taxon>unclassified sequences</taxon>
        <taxon>metagenomes</taxon>
        <taxon>ecological metagenomes</taxon>
    </lineage>
</organism>
<gene>
    <name evidence="1" type="ORF">GALL_326980</name>
</gene>